<reference evidence="2 3" key="1">
    <citation type="submission" date="2020-02" db="EMBL/GenBank/DDBJ databases">
        <title>Whole-genome analyses of novel actinobacteria.</title>
        <authorList>
            <person name="Sahin N."/>
        </authorList>
    </citation>
    <scope>NUCLEOTIDE SEQUENCE [LARGE SCALE GENOMIC DNA]</scope>
    <source>
        <strain evidence="2 3">KC13</strain>
    </source>
</reference>
<name>A0A6M1R9U1_9ACTN</name>
<dbReference type="NCBIfam" id="NF041721">
    <property type="entry name" value="phane_AmcA_1"/>
    <property type="match status" value="1"/>
</dbReference>
<organism evidence="2 3">
    <name type="scientific">Nocardioides turkmenicus</name>
    <dbReference type="NCBI Taxonomy" id="2711220"/>
    <lineage>
        <taxon>Bacteria</taxon>
        <taxon>Bacillati</taxon>
        <taxon>Actinomycetota</taxon>
        <taxon>Actinomycetes</taxon>
        <taxon>Propionibacteriales</taxon>
        <taxon>Nocardioidaceae</taxon>
        <taxon>Nocardioides</taxon>
    </lineage>
</organism>
<gene>
    <name evidence="2" type="ORF">G5C66_10515</name>
</gene>
<dbReference type="AlphaFoldDB" id="A0A6M1R9U1"/>
<proteinExistence type="predicted"/>
<evidence type="ECO:0000313" key="3">
    <source>
        <dbReference type="Proteomes" id="UP000483261"/>
    </source>
</evidence>
<dbReference type="RefSeq" id="WP_165110895.1">
    <property type="nucleotide sequence ID" value="NZ_JAALAA010000007.1"/>
</dbReference>
<dbReference type="Proteomes" id="UP000483261">
    <property type="component" value="Unassembled WGS sequence"/>
</dbReference>
<keyword evidence="3" id="KW-1185">Reference proteome</keyword>
<dbReference type="EMBL" id="JAALAA010000007">
    <property type="protein sequence ID" value="NGN93167.1"/>
    <property type="molecule type" value="Genomic_DNA"/>
</dbReference>
<protein>
    <submittedName>
        <fullName evidence="2">Uncharacterized protein</fullName>
    </submittedName>
</protein>
<evidence type="ECO:0000256" key="1">
    <source>
        <dbReference type="SAM" id="MobiDB-lite"/>
    </source>
</evidence>
<comment type="caution">
    <text evidence="2">The sequence shown here is derived from an EMBL/GenBank/DDBJ whole genome shotgun (WGS) entry which is preliminary data.</text>
</comment>
<sequence length="69" mass="7969">METSFQTMPDPGTELASLLRTGHPILDIATHETAPSPTAFDNRKSWDNWAKTGPKRFDNRPTWDNWKKR</sequence>
<evidence type="ECO:0000313" key="2">
    <source>
        <dbReference type="EMBL" id="NGN93167.1"/>
    </source>
</evidence>
<feature type="region of interest" description="Disordered" evidence="1">
    <location>
        <begin position="33"/>
        <end position="69"/>
    </location>
</feature>
<accession>A0A6M1R9U1</accession>